<sequence length="629" mass="67987">MASQVQEPVVARSGSSIHSPDNDFTPQQQDNPLEVQSSASVPLPLSPAISSSQSQRHDPMDDEDAHPDEPPPPYEAYVDAPEEAPIEYSCENSPQIYVGPQPGFPVPVELPTPIPADRPSTARVSSTFSSAKAREAGFEIEAPSTRSSSSTSRFSIDILPSTEPLRHTREPGKLTAYLLPFPKPQLKNVNPEDVPDRFLIYTPPPPPLSKPAPGEREPKWHRTQRLWQEDVRKATAGKASKATWVGMKASATILIGKGVNLTRSSNVEFLDRVSGGAISSTTEAVADTEPDTPTGDRVSTPTSQKSCPFKPDGKPTFTRSPTAITTLSKAPPLSHLTLIYPPSLPLTPPQIRAEFLSTLLRTREKSRREAVVASTLLPIAATIDASLVITFGGLTSASGVWANTSIKGAQASRRMTEGLERGESLEQPRDAELDEPASAELDGRTSADDATSDAVEMEIKGCTCGHHEHDFGPKELVPKELPKDDNSKCPIKRGRDKDAGIALHMQATPALDVFARYLARACHAQNPSLFPSDDGNNNNTTSSSTSDAITEDAVLAALGWQPTRRAGRDLELDVRGRVQVLTPELDEQCQVQEARDDVKRLVRKGAVEWADWCKGLKGKGKGVMRVPTG</sequence>
<accession>A0A7C8MAH4</accession>
<reference evidence="2 3" key="1">
    <citation type="submission" date="2020-01" db="EMBL/GenBank/DDBJ databases">
        <authorList>
            <consortium name="DOE Joint Genome Institute"/>
            <person name="Haridas S."/>
            <person name="Albert R."/>
            <person name="Binder M."/>
            <person name="Bloem J."/>
            <person name="Labutti K."/>
            <person name="Salamov A."/>
            <person name="Andreopoulos B."/>
            <person name="Baker S.E."/>
            <person name="Barry K."/>
            <person name="Bills G."/>
            <person name="Bluhm B.H."/>
            <person name="Cannon C."/>
            <person name="Castanera R."/>
            <person name="Culley D.E."/>
            <person name="Daum C."/>
            <person name="Ezra D."/>
            <person name="Gonzalez J.B."/>
            <person name="Henrissat B."/>
            <person name="Kuo A."/>
            <person name="Liang C."/>
            <person name="Lipzen A."/>
            <person name="Lutzoni F."/>
            <person name="Magnuson J."/>
            <person name="Mondo S."/>
            <person name="Nolan M."/>
            <person name="Ohm R."/>
            <person name="Pangilinan J."/>
            <person name="Park H.-J.H."/>
            <person name="Ramirez L."/>
            <person name="Alfaro M."/>
            <person name="Sun H."/>
            <person name="Tritt A."/>
            <person name="Yoshinaga Y."/>
            <person name="Zwiers L.-H.L."/>
            <person name="Turgeon B.G."/>
            <person name="Goodwin S.B."/>
            <person name="Spatafora J.W."/>
            <person name="Crous P.W."/>
            <person name="Grigoriev I.V."/>
        </authorList>
    </citation>
    <scope>NUCLEOTIDE SEQUENCE [LARGE SCALE GENOMIC DNA]</scope>
    <source>
        <strain evidence="2 3">CBS 611.86</strain>
    </source>
</reference>
<protein>
    <submittedName>
        <fullName evidence="2">Uncharacterized protein</fullName>
    </submittedName>
</protein>
<evidence type="ECO:0000313" key="3">
    <source>
        <dbReference type="Proteomes" id="UP000481861"/>
    </source>
</evidence>
<feature type="region of interest" description="Disordered" evidence="1">
    <location>
        <begin position="1"/>
        <end position="84"/>
    </location>
</feature>
<feature type="region of interest" description="Disordered" evidence="1">
    <location>
        <begin position="409"/>
        <end position="451"/>
    </location>
</feature>
<dbReference type="OrthoDB" id="3189033at2759"/>
<feature type="region of interest" description="Disordered" evidence="1">
    <location>
        <begin position="527"/>
        <end position="548"/>
    </location>
</feature>
<evidence type="ECO:0000313" key="2">
    <source>
        <dbReference type="EMBL" id="KAF2872899.1"/>
    </source>
</evidence>
<organism evidence="2 3">
    <name type="scientific">Massariosphaeria phaeospora</name>
    <dbReference type="NCBI Taxonomy" id="100035"/>
    <lineage>
        <taxon>Eukaryota</taxon>
        <taxon>Fungi</taxon>
        <taxon>Dikarya</taxon>
        <taxon>Ascomycota</taxon>
        <taxon>Pezizomycotina</taxon>
        <taxon>Dothideomycetes</taxon>
        <taxon>Pleosporomycetidae</taxon>
        <taxon>Pleosporales</taxon>
        <taxon>Pleosporales incertae sedis</taxon>
        <taxon>Massariosphaeria</taxon>
    </lineage>
</organism>
<feature type="region of interest" description="Disordered" evidence="1">
    <location>
        <begin position="280"/>
        <end position="317"/>
    </location>
</feature>
<feature type="compositionally biased region" description="Basic and acidic residues" evidence="1">
    <location>
        <begin position="414"/>
        <end position="431"/>
    </location>
</feature>
<dbReference type="EMBL" id="JAADJZ010000008">
    <property type="protein sequence ID" value="KAF2872899.1"/>
    <property type="molecule type" value="Genomic_DNA"/>
</dbReference>
<feature type="compositionally biased region" description="Polar residues" evidence="1">
    <location>
        <begin position="13"/>
        <end position="31"/>
    </location>
</feature>
<name>A0A7C8MAH4_9PLEO</name>
<dbReference type="Proteomes" id="UP000481861">
    <property type="component" value="Unassembled WGS sequence"/>
</dbReference>
<feature type="compositionally biased region" description="Low complexity" evidence="1">
    <location>
        <begin position="536"/>
        <end position="546"/>
    </location>
</feature>
<feature type="compositionally biased region" description="Polar residues" evidence="1">
    <location>
        <begin position="297"/>
        <end position="306"/>
    </location>
</feature>
<evidence type="ECO:0000256" key="1">
    <source>
        <dbReference type="SAM" id="MobiDB-lite"/>
    </source>
</evidence>
<dbReference type="AlphaFoldDB" id="A0A7C8MAH4"/>
<keyword evidence="3" id="KW-1185">Reference proteome</keyword>
<gene>
    <name evidence="2" type="ORF">BDV95DRAFT_605489</name>
</gene>
<proteinExistence type="predicted"/>
<feature type="compositionally biased region" description="Low complexity" evidence="1">
    <location>
        <begin position="35"/>
        <end position="54"/>
    </location>
</feature>
<comment type="caution">
    <text evidence="2">The sequence shown here is derived from an EMBL/GenBank/DDBJ whole genome shotgun (WGS) entry which is preliminary data.</text>
</comment>
<feature type="compositionally biased region" description="Low complexity" evidence="1">
    <location>
        <begin position="144"/>
        <end position="153"/>
    </location>
</feature>
<feature type="region of interest" description="Disordered" evidence="1">
    <location>
        <begin position="108"/>
        <end position="153"/>
    </location>
</feature>